<dbReference type="SUPFAM" id="SSF50249">
    <property type="entry name" value="Nucleic acid-binding proteins"/>
    <property type="match status" value="2"/>
</dbReference>
<dbReference type="EMBL" id="CAMGYJ010000005">
    <property type="protein sequence ID" value="CAI0423599.1"/>
    <property type="molecule type" value="Genomic_DNA"/>
</dbReference>
<gene>
    <name evidence="4" type="ORF">LITE_LOCUS19578</name>
</gene>
<reference evidence="4" key="1">
    <citation type="submission" date="2022-08" db="EMBL/GenBank/DDBJ databases">
        <authorList>
            <person name="Gutierrez-Valencia J."/>
        </authorList>
    </citation>
    <scope>NUCLEOTIDE SEQUENCE</scope>
</reference>
<proteinExistence type="predicted"/>
<evidence type="ECO:0000259" key="3">
    <source>
        <dbReference type="Pfam" id="PF08646"/>
    </source>
</evidence>
<organism evidence="4 5">
    <name type="scientific">Linum tenue</name>
    <dbReference type="NCBI Taxonomy" id="586396"/>
    <lineage>
        <taxon>Eukaryota</taxon>
        <taxon>Viridiplantae</taxon>
        <taxon>Streptophyta</taxon>
        <taxon>Embryophyta</taxon>
        <taxon>Tracheophyta</taxon>
        <taxon>Spermatophyta</taxon>
        <taxon>Magnoliopsida</taxon>
        <taxon>eudicotyledons</taxon>
        <taxon>Gunneridae</taxon>
        <taxon>Pentapetalae</taxon>
        <taxon>rosids</taxon>
        <taxon>fabids</taxon>
        <taxon>Malpighiales</taxon>
        <taxon>Linaceae</taxon>
        <taxon>Linum</taxon>
    </lineage>
</organism>
<sequence length="296" mass="32828">MAPQLLKDLATHSRKWIIQCRVARKWIATNCNTGKVLHMDMVLLDSEGSDIWAMVPPLLISKFESSLKEQEVGDLVKVTLWGSIGNQLEDILSRNEGEAIILSITSVFVDEFKGDLCLSSTGATQLNSNLDIPEVHAFNAGETTLTVPVLIAEVPPVEIPKISIAQLNDFKTMEEHTDKLFAIEGKVIQVRPNWCYMGCAVCPRKVEEDLEEYFCGHCKTTSSIAKAKFRVKLQVQDDTGEADFAILEHEAEYYVASVDHDPLQQVTKIPDPVSVGGSTSCGLKRKHDDDADPEEE</sequence>
<dbReference type="Gene3D" id="2.40.50.140">
    <property type="entry name" value="Nucleic acid-binding proteins"/>
    <property type="match status" value="2"/>
</dbReference>
<name>A0AAV0KRM9_9ROSI</name>
<feature type="domain" description="Replication factor A C-terminal" evidence="3">
    <location>
        <begin position="182"/>
        <end position="255"/>
    </location>
</feature>
<dbReference type="CDD" id="cd04480">
    <property type="entry name" value="RPA1_DBD_A_like"/>
    <property type="match status" value="1"/>
</dbReference>
<evidence type="ECO:0000313" key="4">
    <source>
        <dbReference type="EMBL" id="CAI0423599.1"/>
    </source>
</evidence>
<evidence type="ECO:0008006" key="6">
    <source>
        <dbReference type="Google" id="ProtNLM"/>
    </source>
</evidence>
<dbReference type="PANTHER" id="PTHR47165:SF4">
    <property type="entry name" value="OS03G0429900 PROTEIN"/>
    <property type="match status" value="1"/>
</dbReference>
<evidence type="ECO:0000259" key="2">
    <source>
        <dbReference type="Pfam" id="PF02721"/>
    </source>
</evidence>
<comment type="caution">
    <text evidence="4">The sequence shown here is derived from an EMBL/GenBank/DDBJ whole genome shotgun (WGS) entry which is preliminary data.</text>
</comment>
<dbReference type="Pfam" id="PF02721">
    <property type="entry name" value="DUF223"/>
    <property type="match status" value="1"/>
</dbReference>
<dbReference type="InterPro" id="IPR013955">
    <property type="entry name" value="Rep_factor-A_C"/>
</dbReference>
<keyword evidence="5" id="KW-1185">Reference proteome</keyword>
<dbReference type="InterPro" id="IPR003871">
    <property type="entry name" value="RFA1B/D_OB_1st"/>
</dbReference>
<dbReference type="Proteomes" id="UP001154282">
    <property type="component" value="Unassembled WGS sequence"/>
</dbReference>
<dbReference type="PANTHER" id="PTHR47165">
    <property type="entry name" value="OS03G0429900 PROTEIN"/>
    <property type="match status" value="1"/>
</dbReference>
<protein>
    <recommendedName>
        <fullName evidence="6">Replication factor A C-terminal domain-containing protein</fullName>
    </recommendedName>
</protein>
<dbReference type="Pfam" id="PF08646">
    <property type="entry name" value="Rep_fac-A_C"/>
    <property type="match status" value="1"/>
</dbReference>
<accession>A0AAV0KRM9</accession>
<evidence type="ECO:0000256" key="1">
    <source>
        <dbReference type="SAM" id="MobiDB-lite"/>
    </source>
</evidence>
<feature type="region of interest" description="Disordered" evidence="1">
    <location>
        <begin position="268"/>
        <end position="296"/>
    </location>
</feature>
<evidence type="ECO:0000313" key="5">
    <source>
        <dbReference type="Proteomes" id="UP001154282"/>
    </source>
</evidence>
<dbReference type="AlphaFoldDB" id="A0AAV0KRM9"/>
<feature type="domain" description="Replication protein A 70 kDa DNA-binding subunit B/D first OB fold" evidence="2">
    <location>
        <begin position="6"/>
        <end position="79"/>
    </location>
</feature>
<dbReference type="InterPro" id="IPR012340">
    <property type="entry name" value="NA-bd_OB-fold"/>
</dbReference>